<proteinExistence type="predicted"/>
<sequence length="70" mass="7289">MLVVVVAHAWVGAARKGVVAVLPARAAPSASAGSWSAACDSCQYCPSPIWHCLGRCANRAADCLVMRYAN</sequence>
<dbReference type="EMBL" id="GGFL01012806">
    <property type="protein sequence ID" value="MBW76984.1"/>
    <property type="molecule type" value="Transcribed_RNA"/>
</dbReference>
<organism evidence="1">
    <name type="scientific">Anopheles darlingi</name>
    <name type="common">Mosquito</name>
    <dbReference type="NCBI Taxonomy" id="43151"/>
    <lineage>
        <taxon>Eukaryota</taxon>
        <taxon>Metazoa</taxon>
        <taxon>Ecdysozoa</taxon>
        <taxon>Arthropoda</taxon>
        <taxon>Hexapoda</taxon>
        <taxon>Insecta</taxon>
        <taxon>Pterygota</taxon>
        <taxon>Neoptera</taxon>
        <taxon>Endopterygota</taxon>
        <taxon>Diptera</taxon>
        <taxon>Nematocera</taxon>
        <taxon>Culicoidea</taxon>
        <taxon>Culicidae</taxon>
        <taxon>Anophelinae</taxon>
        <taxon>Anopheles</taxon>
    </lineage>
</organism>
<accession>A0A2M4DHE2</accession>
<dbReference type="AlphaFoldDB" id="A0A2M4DHE2"/>
<protein>
    <submittedName>
        <fullName evidence="1">Putative secreted protein</fullName>
    </submittedName>
</protein>
<evidence type="ECO:0000313" key="1">
    <source>
        <dbReference type="EMBL" id="MBW76984.1"/>
    </source>
</evidence>
<name>A0A2M4DHE2_ANODA</name>
<reference evidence="1" key="1">
    <citation type="submission" date="2018-01" db="EMBL/GenBank/DDBJ databases">
        <title>An insight into the sialome of Amazonian anophelines.</title>
        <authorList>
            <person name="Ribeiro J.M."/>
            <person name="Scarpassa V."/>
            <person name="Calvo E."/>
        </authorList>
    </citation>
    <scope>NUCLEOTIDE SEQUENCE</scope>
</reference>